<proteinExistence type="predicted"/>
<gene>
    <name evidence="1" type="ORF">FHS68_001651</name>
</gene>
<protein>
    <submittedName>
        <fullName evidence="1">Uncharacterized protein</fullName>
    </submittedName>
</protein>
<reference evidence="1 2" key="1">
    <citation type="submission" date="2020-03" db="EMBL/GenBank/DDBJ databases">
        <title>Genomic Encyclopedia of Type Strains, Phase IV (KMG-IV): sequencing the most valuable type-strain genomes for metagenomic binning, comparative biology and taxonomic classification.</title>
        <authorList>
            <person name="Goeker M."/>
        </authorList>
    </citation>
    <scope>NUCLEOTIDE SEQUENCE [LARGE SCALE GENOMIC DNA]</scope>
    <source>
        <strain evidence="1 2">DSM 102865</strain>
    </source>
</reference>
<evidence type="ECO:0000313" key="1">
    <source>
        <dbReference type="EMBL" id="NIJ52481.1"/>
    </source>
</evidence>
<dbReference type="EMBL" id="JAASQJ010000002">
    <property type="protein sequence ID" value="NIJ52481.1"/>
    <property type="molecule type" value="Genomic_DNA"/>
</dbReference>
<evidence type="ECO:0000313" key="2">
    <source>
        <dbReference type="Proteomes" id="UP001179181"/>
    </source>
</evidence>
<dbReference type="Proteomes" id="UP001179181">
    <property type="component" value="Unassembled WGS sequence"/>
</dbReference>
<dbReference type="RefSeq" id="WP_167268985.1">
    <property type="nucleotide sequence ID" value="NZ_JAASQJ010000002.1"/>
</dbReference>
<organism evidence="1 2">
    <name type="scientific">Dyadobacter arcticus</name>
    <dbReference type="NCBI Taxonomy" id="1078754"/>
    <lineage>
        <taxon>Bacteria</taxon>
        <taxon>Pseudomonadati</taxon>
        <taxon>Bacteroidota</taxon>
        <taxon>Cytophagia</taxon>
        <taxon>Cytophagales</taxon>
        <taxon>Spirosomataceae</taxon>
        <taxon>Dyadobacter</taxon>
    </lineage>
</organism>
<keyword evidence="2" id="KW-1185">Reference proteome</keyword>
<accession>A0ABX0UHQ0</accession>
<name>A0ABX0UHQ0_9BACT</name>
<comment type="caution">
    <text evidence="1">The sequence shown here is derived from an EMBL/GenBank/DDBJ whole genome shotgun (WGS) entry which is preliminary data.</text>
</comment>
<sequence length="93" mass="10950">MLHIHKIRGIRSYRERDRLDTLGSHDLIINATFTKLLEVDKMKALFFNGEMVKLKAERLVADYREQYIDQTRSIVSFEIAKNVIKILSETLKL</sequence>